<dbReference type="VEuPathDB" id="FungiDB:HpaG811369"/>
<dbReference type="GO" id="GO:0006886">
    <property type="term" value="P:intracellular protein transport"/>
    <property type="evidence" value="ECO:0007669"/>
    <property type="project" value="TreeGrafter"/>
</dbReference>
<dbReference type="eggNOG" id="KOG2699">
    <property type="taxonomic scope" value="Eukaryota"/>
</dbReference>
<dbReference type="GO" id="GO:0005737">
    <property type="term" value="C:cytoplasm"/>
    <property type="evidence" value="ECO:0007669"/>
    <property type="project" value="TreeGrafter"/>
</dbReference>
<sequence>MQATFHPSETIQDVMDHVTECLTDQFRASKFYLYVTPPTQKLATSKTLIELNLVPAALTYLSWVEASPASDVTSAGYHFRSDLVMPKVRYWTVDEC</sequence>
<proteinExistence type="predicted"/>
<accession>M4BXT7</accession>
<dbReference type="EnsemblProtists" id="HpaT811369">
    <property type="protein sequence ID" value="HpaP811369"/>
    <property type="gene ID" value="HpaG811369"/>
</dbReference>
<dbReference type="InterPro" id="IPR029071">
    <property type="entry name" value="Ubiquitin-like_domsf"/>
</dbReference>
<dbReference type="HOGENOM" id="CLU_2364122_0_0_1"/>
<dbReference type="STRING" id="559515.M4BXT7"/>
<evidence type="ECO:0000259" key="1">
    <source>
        <dbReference type="Pfam" id="PF00789"/>
    </source>
</evidence>
<dbReference type="InterPro" id="IPR001012">
    <property type="entry name" value="UBX_dom"/>
</dbReference>
<organism evidence="2 3">
    <name type="scientific">Hyaloperonospora arabidopsidis (strain Emoy2)</name>
    <name type="common">Downy mildew agent</name>
    <name type="synonym">Peronospora arabidopsidis</name>
    <dbReference type="NCBI Taxonomy" id="559515"/>
    <lineage>
        <taxon>Eukaryota</taxon>
        <taxon>Sar</taxon>
        <taxon>Stramenopiles</taxon>
        <taxon>Oomycota</taxon>
        <taxon>Peronosporomycetes</taxon>
        <taxon>Peronosporales</taxon>
        <taxon>Peronosporaceae</taxon>
        <taxon>Hyaloperonospora</taxon>
    </lineage>
</organism>
<dbReference type="EMBL" id="JH598034">
    <property type="status" value="NOT_ANNOTATED_CDS"/>
    <property type="molecule type" value="Genomic_DNA"/>
</dbReference>
<dbReference type="SUPFAM" id="SSF54236">
    <property type="entry name" value="Ubiquitin-like"/>
    <property type="match status" value="1"/>
</dbReference>
<dbReference type="InParanoid" id="M4BXT7"/>
<reference evidence="3" key="1">
    <citation type="journal article" date="2010" name="Science">
        <title>Signatures of adaptation to obligate biotrophy in the Hyaloperonospora arabidopsidis genome.</title>
        <authorList>
            <person name="Baxter L."/>
            <person name="Tripathy S."/>
            <person name="Ishaque N."/>
            <person name="Boot N."/>
            <person name="Cabral A."/>
            <person name="Kemen E."/>
            <person name="Thines M."/>
            <person name="Ah-Fong A."/>
            <person name="Anderson R."/>
            <person name="Badejoko W."/>
            <person name="Bittner-Eddy P."/>
            <person name="Boore J.L."/>
            <person name="Chibucos M.C."/>
            <person name="Coates M."/>
            <person name="Dehal P."/>
            <person name="Delehaunty K."/>
            <person name="Dong S."/>
            <person name="Downton P."/>
            <person name="Dumas B."/>
            <person name="Fabro G."/>
            <person name="Fronick C."/>
            <person name="Fuerstenberg S.I."/>
            <person name="Fulton L."/>
            <person name="Gaulin E."/>
            <person name="Govers F."/>
            <person name="Hughes L."/>
            <person name="Humphray S."/>
            <person name="Jiang R.H."/>
            <person name="Judelson H."/>
            <person name="Kamoun S."/>
            <person name="Kyung K."/>
            <person name="Meijer H."/>
            <person name="Minx P."/>
            <person name="Morris P."/>
            <person name="Nelson J."/>
            <person name="Phuntumart V."/>
            <person name="Qutob D."/>
            <person name="Rehmany A."/>
            <person name="Rougon-Cardoso A."/>
            <person name="Ryden P."/>
            <person name="Torto-Alalibo T."/>
            <person name="Studholme D."/>
            <person name="Wang Y."/>
            <person name="Win J."/>
            <person name="Wood J."/>
            <person name="Clifton S.W."/>
            <person name="Rogers J."/>
            <person name="Van den Ackerveken G."/>
            <person name="Jones J.D."/>
            <person name="McDowell J.M."/>
            <person name="Beynon J."/>
            <person name="Tyler B.M."/>
        </authorList>
    </citation>
    <scope>NUCLEOTIDE SEQUENCE [LARGE SCALE GENOMIC DNA]</scope>
    <source>
        <strain evidence="3">Emoy2</strain>
    </source>
</reference>
<dbReference type="AlphaFoldDB" id="M4BXT7"/>
<dbReference type="Pfam" id="PF00789">
    <property type="entry name" value="UBX"/>
    <property type="match status" value="1"/>
</dbReference>
<dbReference type="GO" id="GO:0012506">
    <property type="term" value="C:vesicle membrane"/>
    <property type="evidence" value="ECO:0007669"/>
    <property type="project" value="TreeGrafter"/>
</dbReference>
<feature type="domain" description="UBX" evidence="1">
    <location>
        <begin position="2"/>
        <end position="56"/>
    </location>
</feature>
<keyword evidence="3" id="KW-1185">Reference proteome</keyword>
<evidence type="ECO:0000313" key="2">
    <source>
        <dbReference type="EnsemblProtists" id="HpaP811369"/>
    </source>
</evidence>
<dbReference type="Gene3D" id="3.10.20.90">
    <property type="entry name" value="Phosphatidylinositol 3-kinase Catalytic Subunit, Chain A, domain 1"/>
    <property type="match status" value="1"/>
</dbReference>
<dbReference type="GO" id="GO:0005634">
    <property type="term" value="C:nucleus"/>
    <property type="evidence" value="ECO:0007669"/>
    <property type="project" value="TreeGrafter"/>
</dbReference>
<dbReference type="PANTHER" id="PTHR46467">
    <property type="entry name" value="TETHER CONTAINING UBX DOMAIN FOR GLUT4"/>
    <property type="match status" value="1"/>
</dbReference>
<reference evidence="2" key="2">
    <citation type="submission" date="2015-06" db="UniProtKB">
        <authorList>
            <consortium name="EnsemblProtists"/>
        </authorList>
    </citation>
    <scope>IDENTIFICATION</scope>
    <source>
        <strain evidence="2">Emoy2</strain>
    </source>
</reference>
<protein>
    <recommendedName>
        <fullName evidence="1">UBX domain-containing protein</fullName>
    </recommendedName>
</protein>
<dbReference type="PANTHER" id="PTHR46467:SF1">
    <property type="entry name" value="TETHER CONTAINING UBX DOMAIN FOR GLUT4"/>
    <property type="match status" value="1"/>
</dbReference>
<evidence type="ECO:0000313" key="3">
    <source>
        <dbReference type="Proteomes" id="UP000011713"/>
    </source>
</evidence>
<dbReference type="Proteomes" id="UP000011713">
    <property type="component" value="Unassembled WGS sequence"/>
</dbReference>
<name>M4BXT7_HYAAE</name>